<dbReference type="EMBL" id="JBBHKQ010000002">
    <property type="protein sequence ID" value="MEJ5902453.1"/>
    <property type="molecule type" value="Genomic_DNA"/>
</dbReference>
<dbReference type="RefSeq" id="WP_339441768.1">
    <property type="nucleotide sequence ID" value="NZ_JBBHKQ010000002.1"/>
</dbReference>
<feature type="domain" description="HTH araC/xylS-type" evidence="4">
    <location>
        <begin position="227"/>
        <end position="325"/>
    </location>
</feature>
<evidence type="ECO:0000256" key="1">
    <source>
        <dbReference type="ARBA" id="ARBA00023015"/>
    </source>
</evidence>
<evidence type="ECO:0000256" key="3">
    <source>
        <dbReference type="SAM" id="MobiDB-lite"/>
    </source>
</evidence>
<name>A0ABD5K4U1_9HYPH</name>
<dbReference type="Gene3D" id="3.40.50.880">
    <property type="match status" value="1"/>
</dbReference>
<dbReference type="CDD" id="cd03137">
    <property type="entry name" value="GATase1_AraC_1"/>
    <property type="match status" value="1"/>
</dbReference>
<dbReference type="PANTHER" id="PTHR43130">
    <property type="entry name" value="ARAC-FAMILY TRANSCRIPTIONAL REGULATOR"/>
    <property type="match status" value="1"/>
</dbReference>
<evidence type="ECO:0000256" key="2">
    <source>
        <dbReference type="ARBA" id="ARBA00023163"/>
    </source>
</evidence>
<dbReference type="Gene3D" id="1.10.10.60">
    <property type="entry name" value="Homeodomain-like"/>
    <property type="match status" value="1"/>
</dbReference>
<dbReference type="SMART" id="SM00342">
    <property type="entry name" value="HTH_ARAC"/>
    <property type="match status" value="1"/>
</dbReference>
<dbReference type="PANTHER" id="PTHR43130:SF3">
    <property type="entry name" value="HTH-TYPE TRANSCRIPTIONAL REGULATOR RV1931C"/>
    <property type="match status" value="1"/>
</dbReference>
<evidence type="ECO:0000313" key="6">
    <source>
        <dbReference type="Proteomes" id="UP001362311"/>
    </source>
</evidence>
<proteinExistence type="predicted"/>
<dbReference type="PROSITE" id="PS01124">
    <property type="entry name" value="HTH_ARAC_FAMILY_2"/>
    <property type="match status" value="1"/>
</dbReference>
<dbReference type="InterPro" id="IPR018060">
    <property type="entry name" value="HTH_AraC"/>
</dbReference>
<accession>A0ABD5K4U1</accession>
<dbReference type="SUPFAM" id="SSF46689">
    <property type="entry name" value="Homeodomain-like"/>
    <property type="match status" value="2"/>
</dbReference>
<dbReference type="AlphaFoldDB" id="A0ABD5K4U1"/>
<dbReference type="InterPro" id="IPR052158">
    <property type="entry name" value="INH-QAR"/>
</dbReference>
<organism evidence="5 6">
    <name type="scientific">Ochrobactrum teleogrylli</name>
    <dbReference type="NCBI Taxonomy" id="2479765"/>
    <lineage>
        <taxon>Bacteria</taxon>
        <taxon>Pseudomonadati</taxon>
        <taxon>Pseudomonadota</taxon>
        <taxon>Alphaproteobacteria</taxon>
        <taxon>Hyphomicrobiales</taxon>
        <taxon>Brucellaceae</taxon>
        <taxon>Brucella/Ochrobactrum group</taxon>
        <taxon>Ochrobactrum</taxon>
    </lineage>
</organism>
<keyword evidence="2" id="KW-0804">Transcription</keyword>
<gene>
    <name evidence="5" type="ORF">WIX40_20355</name>
</gene>
<dbReference type="Proteomes" id="UP001362311">
    <property type="component" value="Unassembled WGS sequence"/>
</dbReference>
<protein>
    <submittedName>
        <fullName evidence="5">GlxA family transcriptional regulator</fullName>
    </submittedName>
</protein>
<comment type="caution">
    <text evidence="5">The sequence shown here is derived from an EMBL/GenBank/DDBJ whole genome shotgun (WGS) entry which is preliminary data.</text>
</comment>
<dbReference type="InterPro" id="IPR029062">
    <property type="entry name" value="Class_I_gatase-like"/>
</dbReference>
<dbReference type="Pfam" id="PF12833">
    <property type="entry name" value="HTH_18"/>
    <property type="match status" value="1"/>
</dbReference>
<evidence type="ECO:0000313" key="5">
    <source>
        <dbReference type="EMBL" id="MEJ5902453.1"/>
    </source>
</evidence>
<dbReference type="InterPro" id="IPR002818">
    <property type="entry name" value="DJ-1/PfpI"/>
</dbReference>
<feature type="compositionally biased region" description="Polar residues" evidence="3">
    <location>
        <begin position="323"/>
        <end position="339"/>
    </location>
</feature>
<evidence type="ECO:0000259" key="4">
    <source>
        <dbReference type="PROSITE" id="PS01124"/>
    </source>
</evidence>
<sequence length="349" mass="38488">MNMIAAISTGPALITRDVAFVVYPQFQIQDLSGPLSTFEIASRQNECLPYNLHIVSREGGLIRSSSGLAVQTEAIRSEPYDTIIFTGGDVLINPAEIGFEIDGTFHKSLHSARRVASVCTGTFLLAAAGLLNGRRATTHWKYAGQLQRMYPKIKVDGDRIFTKDGDLWTSAGITAGIDLALAMIEEDLGTEMSKSVAQMLVVYHRRPGGQSQFSAMLDMEPASDRIRTVLTYIREHLTESLPTERLADVAHLSPRQFGRSFLAETGETPAKAVERLRAEVARVRVERGVEPIEVIARQVGFTDPERMRRAFLRIFGHPPQSLRRMSTEPTPIATHQSGKGTFEGKASSF</sequence>
<keyword evidence="1" id="KW-0805">Transcription regulation</keyword>
<reference evidence="5 6" key="1">
    <citation type="submission" date="2024-03" db="EMBL/GenBank/DDBJ databases">
        <title>Reference genomes for the five species model microbial community.</title>
        <authorList>
            <person name="Padfield D."/>
        </authorList>
    </citation>
    <scope>NUCLEOTIDE SEQUENCE [LARGE SCALE GENOMIC DNA]</scope>
    <source>
        <strain evidence="5 6">AB1</strain>
    </source>
</reference>
<dbReference type="SUPFAM" id="SSF52317">
    <property type="entry name" value="Class I glutamine amidotransferase-like"/>
    <property type="match status" value="1"/>
</dbReference>
<dbReference type="InterPro" id="IPR009057">
    <property type="entry name" value="Homeodomain-like_sf"/>
</dbReference>
<dbReference type="Pfam" id="PF01965">
    <property type="entry name" value="DJ-1_PfpI"/>
    <property type="match status" value="1"/>
</dbReference>
<feature type="region of interest" description="Disordered" evidence="3">
    <location>
        <begin position="320"/>
        <end position="349"/>
    </location>
</feature>